<dbReference type="AlphaFoldDB" id="A0A7Z0SD38"/>
<gene>
    <name evidence="1" type="ORF">H0A75_05985</name>
</gene>
<protein>
    <submittedName>
        <fullName evidence="1">Uncharacterized protein</fullName>
    </submittedName>
</protein>
<proteinExistence type="predicted"/>
<evidence type="ECO:0000313" key="1">
    <source>
        <dbReference type="EMBL" id="NYT47183.1"/>
    </source>
</evidence>
<sequence length="97" mass="11225">MQCWNVATYKWKINGKIEITPFFFWFLFNRPSFFQFQDKGKGIGPLSVSVGSFISILGIDAINEIPQKPIIILVKGQHLYGEREKKGSGKLFFRFFS</sequence>
<name>A0A7Z0SD38_9GAMM</name>
<organism evidence="1 2">
    <name type="scientific">Candidatus Methanofishera endochildressiae</name>
    <dbReference type="NCBI Taxonomy" id="2738884"/>
    <lineage>
        <taxon>Bacteria</taxon>
        <taxon>Pseudomonadati</taxon>
        <taxon>Pseudomonadota</taxon>
        <taxon>Gammaproteobacteria</taxon>
        <taxon>Candidatus Methanofishera</taxon>
    </lineage>
</organism>
<reference evidence="1 2" key="1">
    <citation type="submission" date="2020-05" db="EMBL/GenBank/DDBJ databases">
        <title>Horizontal transmission and recombination maintain forever young bacterial symbiont genomes.</title>
        <authorList>
            <person name="Russell S.L."/>
            <person name="Pepper-Tunick E."/>
            <person name="Svedberg J."/>
            <person name="Byrne A."/>
            <person name="Ruelas Castillo J."/>
            <person name="Vollmers C."/>
            <person name="Beinart R.A."/>
            <person name="Corbett-Detig R."/>
        </authorList>
    </citation>
    <scope>NUCLEOTIDE SEQUENCE [LARGE SCALE GENOMIC DNA]</scope>
    <source>
        <strain evidence="1">4727-3</strain>
    </source>
</reference>
<evidence type="ECO:0000313" key="2">
    <source>
        <dbReference type="Proteomes" id="UP000537890"/>
    </source>
</evidence>
<accession>A0A7Z0SD38</accession>
<dbReference type="EMBL" id="JACCHS010000102">
    <property type="protein sequence ID" value="NYT47183.1"/>
    <property type="molecule type" value="Genomic_DNA"/>
</dbReference>
<comment type="caution">
    <text evidence="1">The sequence shown here is derived from an EMBL/GenBank/DDBJ whole genome shotgun (WGS) entry which is preliminary data.</text>
</comment>
<dbReference type="Proteomes" id="UP000537890">
    <property type="component" value="Unassembled WGS sequence"/>
</dbReference>